<protein>
    <submittedName>
        <fullName evidence="2">Thioredoxin family protein</fullName>
    </submittedName>
</protein>
<feature type="domain" description="Thioredoxin" evidence="1">
    <location>
        <begin position="9"/>
        <end position="165"/>
    </location>
</feature>
<dbReference type="Gene3D" id="3.40.30.10">
    <property type="entry name" value="Glutaredoxin"/>
    <property type="match status" value="1"/>
</dbReference>
<dbReference type="RefSeq" id="WP_405287061.1">
    <property type="nucleotide sequence ID" value="NZ_JBBHLI010000006.1"/>
</dbReference>
<gene>
    <name evidence="2" type="ORF">WI372_11735</name>
</gene>
<dbReference type="PANTHER" id="PTHR43640">
    <property type="entry name" value="OS07G0260300 PROTEIN"/>
    <property type="match status" value="1"/>
</dbReference>
<dbReference type="PANTHER" id="PTHR43640:SF1">
    <property type="entry name" value="THIOREDOXIN-DEPENDENT PEROXIREDOXIN"/>
    <property type="match status" value="1"/>
</dbReference>
<comment type="caution">
    <text evidence="2">The sequence shown here is derived from an EMBL/GenBank/DDBJ whole genome shotgun (WGS) entry which is preliminary data.</text>
</comment>
<proteinExistence type="predicted"/>
<name>A0ABU9EC06_9BACT</name>
<accession>A0ABU9EC06</accession>
<dbReference type="Pfam" id="PF00578">
    <property type="entry name" value="AhpC-TSA"/>
    <property type="match status" value="1"/>
</dbReference>
<reference evidence="2 3" key="1">
    <citation type="submission" date="2024-02" db="EMBL/GenBank/DDBJ databases">
        <title>A novel Gemmatimonadota bacterium.</title>
        <authorList>
            <person name="Du Z.-J."/>
            <person name="Ye Y.-Q."/>
        </authorList>
    </citation>
    <scope>NUCLEOTIDE SEQUENCE [LARGE SCALE GENOMIC DNA]</scope>
    <source>
        <strain evidence="2 3">DH-20</strain>
    </source>
</reference>
<dbReference type="InterPro" id="IPR000866">
    <property type="entry name" value="AhpC/TSA"/>
</dbReference>
<dbReference type="SUPFAM" id="SSF52833">
    <property type="entry name" value="Thioredoxin-like"/>
    <property type="match status" value="1"/>
</dbReference>
<evidence type="ECO:0000259" key="1">
    <source>
        <dbReference type="PROSITE" id="PS51352"/>
    </source>
</evidence>
<dbReference type="EMBL" id="JBBHLI010000006">
    <property type="protein sequence ID" value="MEK9501652.1"/>
    <property type="molecule type" value="Genomic_DNA"/>
</dbReference>
<dbReference type="Proteomes" id="UP001484239">
    <property type="component" value="Unassembled WGS sequence"/>
</dbReference>
<dbReference type="CDD" id="cd02969">
    <property type="entry name" value="PRX_like1"/>
    <property type="match status" value="1"/>
</dbReference>
<dbReference type="InterPro" id="IPR036249">
    <property type="entry name" value="Thioredoxin-like_sf"/>
</dbReference>
<keyword evidence="3" id="KW-1185">Reference proteome</keyword>
<dbReference type="InterPro" id="IPR013766">
    <property type="entry name" value="Thioredoxin_domain"/>
</dbReference>
<dbReference type="InterPro" id="IPR047262">
    <property type="entry name" value="PRX-like1"/>
</dbReference>
<sequence>MARTPSTMLPLGTPMPAFTLPDVVSGDAVSSHEIADAPASVVVFWCNHCPFVKHIAPRFVDFARGAMERGVKVVAISSNDAAAYPDDGPEAMAELATADGYPFAYLYDESQTVAKAFSAACTPDFYLFDGEGELAYRGQFDGSRPGNAVPVTGEDLAAALERVLAGEAAGDDQVPSLGCNIKWKPGNAPAYYGG</sequence>
<dbReference type="PROSITE" id="PS51352">
    <property type="entry name" value="THIOREDOXIN_2"/>
    <property type="match status" value="1"/>
</dbReference>
<evidence type="ECO:0000313" key="2">
    <source>
        <dbReference type="EMBL" id="MEK9501652.1"/>
    </source>
</evidence>
<evidence type="ECO:0000313" key="3">
    <source>
        <dbReference type="Proteomes" id="UP001484239"/>
    </source>
</evidence>
<organism evidence="2 3">
    <name type="scientific">Gaopeijia maritima</name>
    <dbReference type="NCBI Taxonomy" id="3119007"/>
    <lineage>
        <taxon>Bacteria</taxon>
        <taxon>Pseudomonadati</taxon>
        <taxon>Gemmatimonadota</taxon>
        <taxon>Longimicrobiia</taxon>
        <taxon>Gaopeijiales</taxon>
        <taxon>Gaopeijiaceae</taxon>
        <taxon>Gaopeijia</taxon>
    </lineage>
</organism>